<reference evidence="2 3" key="1">
    <citation type="journal article" date="2017" name="Nat. Commun.">
        <title>Genome assembly with in vitro proximity ligation data and whole-genome triplication in lettuce.</title>
        <authorList>
            <person name="Reyes-Chin-Wo S."/>
            <person name="Wang Z."/>
            <person name="Yang X."/>
            <person name="Kozik A."/>
            <person name="Arikit S."/>
            <person name="Song C."/>
            <person name="Xia L."/>
            <person name="Froenicke L."/>
            <person name="Lavelle D.O."/>
            <person name="Truco M.J."/>
            <person name="Xia R."/>
            <person name="Zhu S."/>
            <person name="Xu C."/>
            <person name="Xu H."/>
            <person name="Xu X."/>
            <person name="Cox K."/>
            <person name="Korf I."/>
            <person name="Meyers B.C."/>
            <person name="Michelmore R.W."/>
        </authorList>
    </citation>
    <scope>NUCLEOTIDE SEQUENCE [LARGE SCALE GENOMIC DNA]</scope>
    <source>
        <strain evidence="3">cv. Salinas</strain>
        <tissue evidence="2">Seedlings</tissue>
    </source>
</reference>
<comment type="caution">
    <text evidence="2">The sequence shown here is derived from an EMBL/GenBank/DDBJ whole genome shotgun (WGS) entry which is preliminary data.</text>
</comment>
<evidence type="ECO:0000313" key="3">
    <source>
        <dbReference type="Proteomes" id="UP000235145"/>
    </source>
</evidence>
<gene>
    <name evidence="2" type="ORF">LSAT_V11C700360160</name>
</gene>
<proteinExistence type="predicted"/>
<dbReference type="PANTHER" id="PTHR23346:SF7">
    <property type="entry name" value="STALLED RIBOSOME SENSOR GCN1"/>
    <property type="match status" value="1"/>
</dbReference>
<keyword evidence="1" id="KW-0677">Repeat</keyword>
<sequence>MGDIASYVAKKIMERILASPKKTRLHGDVLQILFLHMDPILPLPRLKMLSVLYHVLGAIPSYQGSVGPALNELCLGLQSEEVAPALSGVYAKDLHVRLACLNAAKCIPVISSRSVPQDVEIETSIWIALHDPEKSVAEVAEDLWDLYDCEFGTDYSGLFRALSHVNYNVRVAASDALVVVLDEYPDTLQESLETLFSLYIRDSGVGEDMINSGWFGRQVIAMALHAAADVLRTKDLPVVMTFLISRALDDTNVDVRGRMINVGIMIIDKHGKDNVSLLFPIFENYLNKKASYEEKYDLVRECVVIFTGALAKHLSKDDPKVHAVVEKLLEVINTPSEAVQRAVSSCLSPLMKSKQLCISEDALSLVTRLLDQLMKSEKYGECRGAAFGLAGVIKGFGISSLKKYGVATVLREGLAHRNSAKCREGSLLAFECLCEKLGKLFEP</sequence>
<dbReference type="AlphaFoldDB" id="A0A9R1V2A0"/>
<dbReference type="Proteomes" id="UP000235145">
    <property type="component" value="Unassembled WGS sequence"/>
</dbReference>
<dbReference type="PANTHER" id="PTHR23346">
    <property type="entry name" value="TRANSLATIONAL ACTIVATOR GCN1-RELATED"/>
    <property type="match status" value="1"/>
</dbReference>
<dbReference type="Gene3D" id="1.25.10.10">
    <property type="entry name" value="Leucine-rich Repeat Variant"/>
    <property type="match status" value="2"/>
</dbReference>
<evidence type="ECO:0000256" key="1">
    <source>
        <dbReference type="ARBA" id="ARBA00022737"/>
    </source>
</evidence>
<name>A0A9R1V2A0_LACSA</name>
<dbReference type="InterPro" id="IPR011989">
    <property type="entry name" value="ARM-like"/>
</dbReference>
<keyword evidence="3" id="KW-1185">Reference proteome</keyword>
<dbReference type="EMBL" id="NBSK02000007">
    <property type="protein sequence ID" value="KAJ0197003.1"/>
    <property type="molecule type" value="Genomic_DNA"/>
</dbReference>
<evidence type="ECO:0000313" key="2">
    <source>
        <dbReference type="EMBL" id="KAJ0197003.1"/>
    </source>
</evidence>
<dbReference type="SUPFAM" id="SSF48371">
    <property type="entry name" value="ARM repeat"/>
    <property type="match status" value="1"/>
</dbReference>
<dbReference type="InterPro" id="IPR016024">
    <property type="entry name" value="ARM-type_fold"/>
</dbReference>
<accession>A0A9R1V2A0</accession>
<protein>
    <submittedName>
        <fullName evidence="2">Uncharacterized protein</fullName>
    </submittedName>
</protein>
<organism evidence="2 3">
    <name type="scientific">Lactuca sativa</name>
    <name type="common">Garden lettuce</name>
    <dbReference type="NCBI Taxonomy" id="4236"/>
    <lineage>
        <taxon>Eukaryota</taxon>
        <taxon>Viridiplantae</taxon>
        <taxon>Streptophyta</taxon>
        <taxon>Embryophyta</taxon>
        <taxon>Tracheophyta</taxon>
        <taxon>Spermatophyta</taxon>
        <taxon>Magnoliopsida</taxon>
        <taxon>eudicotyledons</taxon>
        <taxon>Gunneridae</taxon>
        <taxon>Pentapetalae</taxon>
        <taxon>asterids</taxon>
        <taxon>campanulids</taxon>
        <taxon>Asterales</taxon>
        <taxon>Asteraceae</taxon>
        <taxon>Cichorioideae</taxon>
        <taxon>Cichorieae</taxon>
        <taxon>Lactucinae</taxon>
        <taxon>Lactuca</taxon>
    </lineage>
</organism>